<evidence type="ECO:0000313" key="2">
    <source>
        <dbReference type="EMBL" id="NEU72348.1"/>
    </source>
</evidence>
<feature type="region of interest" description="Disordered" evidence="1">
    <location>
        <begin position="31"/>
        <end position="65"/>
    </location>
</feature>
<dbReference type="RefSeq" id="WP_163518666.1">
    <property type="nucleotide sequence ID" value="NZ_JTCM02000009.1"/>
</dbReference>
<accession>A0A846H5U9</accession>
<keyword evidence="3" id="KW-1185">Reference proteome</keyword>
<organism evidence="2 3">
    <name type="scientific">Hassallia byssoidea VB512170</name>
    <dbReference type="NCBI Taxonomy" id="1304833"/>
    <lineage>
        <taxon>Bacteria</taxon>
        <taxon>Bacillati</taxon>
        <taxon>Cyanobacteriota</taxon>
        <taxon>Cyanophyceae</taxon>
        <taxon>Nostocales</taxon>
        <taxon>Tolypothrichaceae</taxon>
        <taxon>Hassallia</taxon>
    </lineage>
</organism>
<evidence type="ECO:0000313" key="3">
    <source>
        <dbReference type="Proteomes" id="UP000031549"/>
    </source>
</evidence>
<reference evidence="2 3" key="1">
    <citation type="journal article" date="2015" name="Genome Announc.">
        <title>Draft Genome Sequence of Cyanobacterium Hassallia byssoidea Strain VB512170, Isolated from Monuments in India.</title>
        <authorList>
            <person name="Singh D."/>
            <person name="Chandrababunaidu M.M."/>
            <person name="Panda A."/>
            <person name="Sen D."/>
            <person name="Bhattacharyya S."/>
            <person name="Adhikary S.P."/>
            <person name="Tripathy S."/>
        </authorList>
    </citation>
    <scope>NUCLEOTIDE SEQUENCE [LARGE SCALE GENOMIC DNA]</scope>
    <source>
        <strain evidence="2 3">VB512170</strain>
    </source>
</reference>
<gene>
    <name evidence="2" type="ORF">PI95_007110</name>
</gene>
<feature type="compositionally biased region" description="Pro residues" evidence="1">
    <location>
        <begin position="33"/>
        <end position="65"/>
    </location>
</feature>
<name>A0A846H5U9_9CYAN</name>
<proteinExistence type="predicted"/>
<evidence type="ECO:0000256" key="1">
    <source>
        <dbReference type="SAM" id="MobiDB-lite"/>
    </source>
</evidence>
<sequence>MGNGELRVRSEELGVRSYELLYFLVPHTRRPTPVAPCPPHPSPLVPPLPTPHSPLPPPHSPLPTF</sequence>
<comment type="caution">
    <text evidence="2">The sequence shown here is derived from an EMBL/GenBank/DDBJ whole genome shotgun (WGS) entry which is preliminary data.</text>
</comment>
<dbReference type="Proteomes" id="UP000031549">
    <property type="component" value="Unassembled WGS sequence"/>
</dbReference>
<protein>
    <submittedName>
        <fullName evidence="2">Uncharacterized protein</fullName>
    </submittedName>
</protein>
<dbReference type="EMBL" id="JTCM02000009">
    <property type="protein sequence ID" value="NEU72348.1"/>
    <property type="molecule type" value="Genomic_DNA"/>
</dbReference>
<dbReference type="AlphaFoldDB" id="A0A846H5U9"/>